<evidence type="ECO:0000313" key="14">
    <source>
        <dbReference type="EMBL" id="NMN93836.1"/>
    </source>
</evidence>
<feature type="domain" description="O-acyltransferase WSD1 C-terminal" evidence="13">
    <location>
        <begin position="308"/>
        <end position="453"/>
    </location>
</feature>
<keyword evidence="6 11" id="KW-0808">Transferase</keyword>
<evidence type="ECO:0000256" key="4">
    <source>
        <dbReference type="ARBA" id="ARBA00013244"/>
    </source>
</evidence>
<dbReference type="GO" id="GO:0019432">
    <property type="term" value="P:triglyceride biosynthetic process"/>
    <property type="evidence" value="ECO:0007669"/>
    <property type="project" value="UniProtKB-UniPathway"/>
</dbReference>
<evidence type="ECO:0000256" key="3">
    <source>
        <dbReference type="ARBA" id="ARBA00009587"/>
    </source>
</evidence>
<evidence type="ECO:0000256" key="9">
    <source>
        <dbReference type="ARBA" id="ARBA00023315"/>
    </source>
</evidence>
<comment type="catalytic activity">
    <reaction evidence="10 11">
        <text>an acyl-CoA + a 1,2-diacyl-sn-glycerol = a triacyl-sn-glycerol + CoA</text>
        <dbReference type="Rhea" id="RHEA:10868"/>
        <dbReference type="ChEBI" id="CHEBI:17815"/>
        <dbReference type="ChEBI" id="CHEBI:57287"/>
        <dbReference type="ChEBI" id="CHEBI:58342"/>
        <dbReference type="ChEBI" id="CHEBI:64615"/>
        <dbReference type="EC" id="2.3.1.20"/>
    </reaction>
</comment>
<dbReference type="EC" id="2.3.1.20" evidence="4 11"/>
<comment type="similarity">
    <text evidence="3 11">Belongs to the long-chain O-acyltransferase family.</text>
</comment>
<dbReference type="PANTHER" id="PTHR31650:SF1">
    <property type="entry name" value="WAX ESTER SYNTHASE_DIACYLGLYCEROL ACYLTRANSFERASE 4-RELATED"/>
    <property type="match status" value="1"/>
</dbReference>
<evidence type="ECO:0000313" key="15">
    <source>
        <dbReference type="Proteomes" id="UP000535543"/>
    </source>
</evidence>
<comment type="pathway">
    <text evidence="1 11">Glycerolipid metabolism; triacylglycerol biosynthesis.</text>
</comment>
<dbReference type="SUPFAM" id="SSF52777">
    <property type="entry name" value="CoA-dependent acyltransferases"/>
    <property type="match status" value="1"/>
</dbReference>
<feature type="domain" description="O-acyltransferase WSD1-like N-terminal" evidence="12">
    <location>
        <begin position="6"/>
        <end position="268"/>
    </location>
</feature>
<dbReference type="Pfam" id="PF06974">
    <property type="entry name" value="WS_DGAT_C"/>
    <property type="match status" value="1"/>
</dbReference>
<dbReference type="GO" id="GO:0071731">
    <property type="term" value="P:response to nitric oxide"/>
    <property type="evidence" value="ECO:0007669"/>
    <property type="project" value="TreeGrafter"/>
</dbReference>
<evidence type="ECO:0000256" key="2">
    <source>
        <dbReference type="ARBA" id="ARBA00005189"/>
    </source>
</evidence>
<proteinExistence type="inferred from homology"/>
<dbReference type="AlphaFoldDB" id="A0A848K878"/>
<organism evidence="14 15">
    <name type="scientific">Antrihabitans stalactiti</name>
    <dbReference type="NCBI Taxonomy" id="2584121"/>
    <lineage>
        <taxon>Bacteria</taxon>
        <taxon>Bacillati</taxon>
        <taxon>Actinomycetota</taxon>
        <taxon>Actinomycetes</taxon>
        <taxon>Mycobacteriales</taxon>
        <taxon>Nocardiaceae</taxon>
        <taxon>Antrihabitans</taxon>
    </lineage>
</organism>
<reference evidence="14 15" key="2">
    <citation type="submission" date="2020-06" db="EMBL/GenBank/DDBJ databases">
        <title>Antribacter stalactiti gen. nov., sp. nov., a new member of the family Nacardiaceae isolated from a cave.</title>
        <authorList>
            <person name="Kim I.S."/>
        </authorList>
    </citation>
    <scope>NUCLEOTIDE SEQUENCE [LARGE SCALE GENOMIC DNA]</scope>
    <source>
        <strain evidence="14 15">YC2-7</strain>
    </source>
</reference>
<keyword evidence="8 11" id="KW-0443">Lipid metabolism</keyword>
<evidence type="ECO:0000256" key="7">
    <source>
        <dbReference type="ARBA" id="ARBA00022798"/>
    </source>
</evidence>
<sequence>MTSTFLKPFDAAWFYVEKAETPANVGPLLILTPPADAPDNFISGFVEQWRQHKTFAPPFNYRLKRNPIPAWEVLPDDEIDLDYHLRHLALPAPGGERELGIMISRLHSHPLEMKRPLWECHVIEGLEGGRFAIYMKFHHGQLDGVATARLFEGFLTPDSSARGMLPPWAVGVYGNGDREVKQQNTTPREGAGFRKSISGFAGATKALIQMTAKLRSGSEAELTGPFQAPNTIFNGRISAQRRFATQQYDLARFKRVAKAANVTVNDVFLSITGGAMRRYLSEFDALPERSVTGQVPVNVRPSGQAGVGNQIAFVYARLRTDIEDPIDRLAAVHSSVAAGKALHESLPAESVAPFTMLLSGPYIAQTILGLGGRVSPAANLVISNVAGPSVPLYFNGAGIEEMYGPSVLFHGQALNITMFSYAGRANISYTGCRDSIPSMQKLAVYTGEALDELEAAVGVRNL</sequence>
<dbReference type="UniPathway" id="UPA00282"/>
<dbReference type="InterPro" id="IPR004255">
    <property type="entry name" value="O-acyltransferase_WSD1_N"/>
</dbReference>
<name>A0A848K878_9NOCA</name>
<comment type="pathway">
    <text evidence="2">Lipid metabolism.</text>
</comment>
<gene>
    <name evidence="14" type="ORF">FGL95_02120</name>
</gene>
<dbReference type="InterPro" id="IPR009721">
    <property type="entry name" value="O-acyltransferase_WSD1_C"/>
</dbReference>
<dbReference type="InterPro" id="IPR045034">
    <property type="entry name" value="O-acyltransferase_WSD1-like"/>
</dbReference>
<dbReference type="GO" id="GO:0005886">
    <property type="term" value="C:plasma membrane"/>
    <property type="evidence" value="ECO:0007669"/>
    <property type="project" value="TreeGrafter"/>
</dbReference>
<evidence type="ECO:0000256" key="11">
    <source>
        <dbReference type="RuleBase" id="RU361241"/>
    </source>
</evidence>
<reference evidence="14 15" key="1">
    <citation type="submission" date="2019-05" db="EMBL/GenBank/DDBJ databases">
        <authorList>
            <person name="Lee S.D."/>
        </authorList>
    </citation>
    <scope>NUCLEOTIDE SEQUENCE [LARGE SCALE GENOMIC DNA]</scope>
    <source>
        <strain evidence="14 15">YC2-7</strain>
    </source>
</reference>
<keyword evidence="7 11" id="KW-0319">Glycerol metabolism</keyword>
<dbReference type="PANTHER" id="PTHR31650">
    <property type="entry name" value="O-ACYLTRANSFERASE (WSD1-LIKE) FAMILY PROTEIN"/>
    <property type="match status" value="1"/>
</dbReference>
<dbReference type="RefSeq" id="WP_169584524.1">
    <property type="nucleotide sequence ID" value="NZ_VCQU01000001.1"/>
</dbReference>
<accession>A0A848K878</accession>
<keyword evidence="5 11" id="KW-0444">Lipid biosynthesis</keyword>
<evidence type="ECO:0000256" key="8">
    <source>
        <dbReference type="ARBA" id="ARBA00023098"/>
    </source>
</evidence>
<protein>
    <recommendedName>
        <fullName evidence="4 11">Diacylglycerol O-acyltransferase</fullName>
        <ecNumber evidence="4 11">2.3.1.20</ecNumber>
    </recommendedName>
</protein>
<comment type="caution">
    <text evidence="14">The sequence shown here is derived from an EMBL/GenBank/DDBJ whole genome shotgun (WGS) entry which is preliminary data.</text>
</comment>
<dbReference type="GO" id="GO:0051701">
    <property type="term" value="P:biological process involved in interaction with host"/>
    <property type="evidence" value="ECO:0007669"/>
    <property type="project" value="TreeGrafter"/>
</dbReference>
<evidence type="ECO:0000256" key="1">
    <source>
        <dbReference type="ARBA" id="ARBA00004771"/>
    </source>
</evidence>
<evidence type="ECO:0000259" key="12">
    <source>
        <dbReference type="Pfam" id="PF03007"/>
    </source>
</evidence>
<evidence type="ECO:0000256" key="6">
    <source>
        <dbReference type="ARBA" id="ARBA00022679"/>
    </source>
</evidence>
<dbReference type="Pfam" id="PF03007">
    <property type="entry name" value="WS_DGAT_cat"/>
    <property type="match status" value="1"/>
</dbReference>
<evidence type="ECO:0000256" key="10">
    <source>
        <dbReference type="ARBA" id="ARBA00048109"/>
    </source>
</evidence>
<dbReference type="InterPro" id="IPR014292">
    <property type="entry name" value="Acyl_transf_WS/DGAT"/>
</dbReference>
<dbReference type="GO" id="GO:0006071">
    <property type="term" value="P:glycerol metabolic process"/>
    <property type="evidence" value="ECO:0007669"/>
    <property type="project" value="UniProtKB-KW"/>
</dbReference>
<dbReference type="EMBL" id="VCQU01000001">
    <property type="protein sequence ID" value="NMN93836.1"/>
    <property type="molecule type" value="Genomic_DNA"/>
</dbReference>
<evidence type="ECO:0000256" key="5">
    <source>
        <dbReference type="ARBA" id="ARBA00022516"/>
    </source>
</evidence>
<dbReference type="GO" id="GO:0004144">
    <property type="term" value="F:diacylglycerol O-acyltransferase activity"/>
    <property type="evidence" value="ECO:0007669"/>
    <property type="project" value="UniProtKB-EC"/>
</dbReference>
<keyword evidence="9 11" id="KW-0012">Acyltransferase</keyword>
<keyword evidence="15" id="KW-1185">Reference proteome</keyword>
<evidence type="ECO:0000259" key="13">
    <source>
        <dbReference type="Pfam" id="PF06974"/>
    </source>
</evidence>
<dbReference type="GO" id="GO:0001666">
    <property type="term" value="P:response to hypoxia"/>
    <property type="evidence" value="ECO:0007669"/>
    <property type="project" value="TreeGrafter"/>
</dbReference>
<dbReference type="NCBIfam" id="TIGR02946">
    <property type="entry name" value="acyl_WS_DGAT"/>
    <property type="match status" value="1"/>
</dbReference>
<dbReference type="Proteomes" id="UP000535543">
    <property type="component" value="Unassembled WGS sequence"/>
</dbReference>